<sequence length="87" mass="9348">MAAADNSEPRHITGMGGTGRDASAPGRAFLLFPPPWLIFHHPAINFLYGPRLSPAHRNSQGNDFSDVKLLVEEDIGGKSSKVPLPLS</sequence>
<reference evidence="2 3" key="1">
    <citation type="journal article" date="2017" name="ISME J.">
        <title>Energy and carbon metabolisms in a deep terrestrial subsurface fluid microbial community.</title>
        <authorList>
            <person name="Momper L."/>
            <person name="Jungbluth S.P."/>
            <person name="Lee M.D."/>
            <person name="Amend J.P."/>
        </authorList>
    </citation>
    <scope>NUCLEOTIDE SEQUENCE [LARGE SCALE GENOMIC DNA]</scope>
    <source>
        <strain evidence="2">SURF_5</strain>
    </source>
</reference>
<evidence type="ECO:0000313" key="2">
    <source>
        <dbReference type="EMBL" id="RJP22754.1"/>
    </source>
</evidence>
<feature type="region of interest" description="Disordered" evidence="1">
    <location>
        <begin position="1"/>
        <end position="24"/>
    </location>
</feature>
<organism evidence="2 3">
    <name type="scientific">Abyssobacteria bacterium (strain SURF_5)</name>
    <dbReference type="NCBI Taxonomy" id="2093360"/>
    <lineage>
        <taxon>Bacteria</taxon>
        <taxon>Pseudomonadati</taxon>
        <taxon>Candidatus Hydrogenedentota</taxon>
        <taxon>Candidatus Abyssobacteria</taxon>
    </lineage>
</organism>
<accession>A0A3A4P457</accession>
<comment type="caution">
    <text evidence="2">The sequence shown here is derived from an EMBL/GenBank/DDBJ whole genome shotgun (WGS) entry which is preliminary data.</text>
</comment>
<evidence type="ECO:0000313" key="3">
    <source>
        <dbReference type="Proteomes" id="UP000265882"/>
    </source>
</evidence>
<dbReference type="AlphaFoldDB" id="A0A3A4P457"/>
<protein>
    <submittedName>
        <fullName evidence="2">Uncharacterized protein</fullName>
    </submittedName>
</protein>
<proteinExistence type="predicted"/>
<name>A0A3A4P457_ABYX5</name>
<evidence type="ECO:0000256" key="1">
    <source>
        <dbReference type="SAM" id="MobiDB-lite"/>
    </source>
</evidence>
<gene>
    <name evidence="2" type="ORF">C4520_07810</name>
</gene>
<dbReference type="EMBL" id="QZKU01000054">
    <property type="protein sequence ID" value="RJP22754.1"/>
    <property type="molecule type" value="Genomic_DNA"/>
</dbReference>
<dbReference type="Proteomes" id="UP000265882">
    <property type="component" value="Unassembled WGS sequence"/>
</dbReference>